<evidence type="ECO:0000259" key="15">
    <source>
        <dbReference type="Pfam" id="PF00593"/>
    </source>
</evidence>
<evidence type="ECO:0000256" key="6">
    <source>
        <dbReference type="ARBA" id="ARBA00022729"/>
    </source>
</evidence>
<keyword evidence="3 12" id="KW-0813">Transport</keyword>
<dbReference type="InterPro" id="IPR037066">
    <property type="entry name" value="Plug_dom_sf"/>
</dbReference>
<dbReference type="CDD" id="cd01347">
    <property type="entry name" value="ligand_gated_channel"/>
    <property type="match status" value="1"/>
</dbReference>
<evidence type="ECO:0000313" key="18">
    <source>
        <dbReference type="Proteomes" id="UP000197468"/>
    </source>
</evidence>
<dbReference type="EMBL" id="NIOF01000009">
    <property type="protein sequence ID" value="OWQ87662.1"/>
    <property type="molecule type" value="Genomic_DNA"/>
</dbReference>
<dbReference type="PANTHER" id="PTHR30069:SF53">
    <property type="entry name" value="COLICIN I RECEPTOR-RELATED"/>
    <property type="match status" value="1"/>
</dbReference>
<dbReference type="InterPro" id="IPR000531">
    <property type="entry name" value="Beta-barrel_TonB"/>
</dbReference>
<comment type="caution">
    <text evidence="17">The sequence shown here is derived from an EMBL/GenBank/DDBJ whole genome shotgun (WGS) entry which is preliminary data.</text>
</comment>
<keyword evidence="4 12" id="KW-1134">Transmembrane beta strand</keyword>
<dbReference type="PANTHER" id="PTHR30069">
    <property type="entry name" value="TONB-DEPENDENT OUTER MEMBRANE RECEPTOR"/>
    <property type="match status" value="1"/>
</dbReference>
<keyword evidence="9 12" id="KW-0472">Membrane</keyword>
<proteinExistence type="inferred from homology"/>
<keyword evidence="11 12" id="KW-0998">Cell outer membrane</keyword>
<feature type="region of interest" description="Disordered" evidence="14">
    <location>
        <begin position="1"/>
        <end position="82"/>
    </location>
</feature>
<sequence>MASLVAAAHAADKAGTTDTAGSTSTPASTASSSSGTGTGINTPPEPLSTATQTTSSTPARTLGIVRVDGTSPTSLPSRIPTTMEGLTGDAIARDINATDAEDALKYLPSLLVRKRYIGDYNHAVLSTRASGTGNSARSLVYADGILLSNLLGNGATFAPRWGLVSPEEISRVDVMYGPFSAAYSGNAVGAVVDYQTRMPTRFEAHARVGFSHQPNALYGRDRSHDATQASASVGSADGAFSWWLHAGRTDSEGQPQTFATRLLGAGMPVVGGTVGGVPAIPVTGAVQALNRANQDWLILGSGTQYDTVQDQAKVKLAYDFDPGLRAMYVFGLWSNRSDGRSQSFLTDAGGASVDHRSGGGVSQPVIIGGKGYTLAAADFPQTRDELEHRMHAVSLKQRLRDGLGWELSGSVYDYVADRSRAYAPTTGRTQAGRLTDQGGTGWTTVAAKATWAPADSTHAVDAGVSQERYQLRTRVYGLDDWRGGAAGMQTSRFDGDTRIQALFAQDAWAFAPDWTAVLGLRGERWSAFDGLTQSGANTLSHPRRAETAWSPKAALSYGLSDHWVLKASTGRAVRFPTVSELFQGGFNAAGQAINNNPDLKAERSWTSELSAEWTGAGRDSLRVTVFHEDSRDALYSQLNVATNANTVQNIDHIRTRGIELSGTATVRPRLTLTGSVTFADSVILANTGYATVPGDTLGKWQPRVPRWRASLLAQWQATEDVSLTLGARYSGRQYSTLDNSDPNGFAYMGASKYFTVDARAQWKIDRRWTLAAGIDNLNNYQYWNFHPYPQRTFHAELRWDY</sequence>
<evidence type="ECO:0000259" key="16">
    <source>
        <dbReference type="Pfam" id="PF07715"/>
    </source>
</evidence>
<keyword evidence="18" id="KW-1185">Reference proteome</keyword>
<evidence type="ECO:0000313" key="17">
    <source>
        <dbReference type="EMBL" id="OWQ87662.1"/>
    </source>
</evidence>
<dbReference type="OrthoDB" id="9760620at2"/>
<feature type="domain" description="TonB-dependent receptor plug" evidence="16">
    <location>
        <begin position="78"/>
        <end position="191"/>
    </location>
</feature>
<evidence type="ECO:0000256" key="12">
    <source>
        <dbReference type="PROSITE-ProRule" id="PRU01360"/>
    </source>
</evidence>
<evidence type="ECO:0000256" key="2">
    <source>
        <dbReference type="ARBA" id="ARBA00009810"/>
    </source>
</evidence>
<evidence type="ECO:0000256" key="13">
    <source>
        <dbReference type="RuleBase" id="RU003357"/>
    </source>
</evidence>
<comment type="subcellular location">
    <subcellularLocation>
        <location evidence="1 12">Cell outer membrane</location>
        <topology evidence="1 12">Multi-pass membrane protein</topology>
    </subcellularLocation>
</comment>
<protein>
    <submittedName>
        <fullName evidence="17">TonB-dependent receptor</fullName>
    </submittedName>
</protein>
<evidence type="ECO:0000256" key="7">
    <source>
        <dbReference type="ARBA" id="ARBA00023065"/>
    </source>
</evidence>
<feature type="domain" description="TonB-dependent receptor-like beta-barrel" evidence="15">
    <location>
        <begin position="359"/>
        <end position="777"/>
    </location>
</feature>
<dbReference type="Proteomes" id="UP000197468">
    <property type="component" value="Unassembled WGS sequence"/>
</dbReference>
<dbReference type="Gene3D" id="2.40.170.20">
    <property type="entry name" value="TonB-dependent receptor, beta-barrel domain"/>
    <property type="match status" value="1"/>
</dbReference>
<evidence type="ECO:0000256" key="3">
    <source>
        <dbReference type="ARBA" id="ARBA00022448"/>
    </source>
</evidence>
<feature type="compositionally biased region" description="Low complexity" evidence="14">
    <location>
        <begin position="1"/>
        <end position="35"/>
    </location>
</feature>
<reference evidence="17 18" key="1">
    <citation type="journal article" date="2008" name="Int. J. Syst. Evol. Microbiol.">
        <title>Description of Roseateles aquatilis sp. nov. and Roseateles terrae sp. nov., in the class Betaproteobacteria, and emended description of the genus Roseateles.</title>
        <authorList>
            <person name="Gomila M."/>
            <person name="Bowien B."/>
            <person name="Falsen E."/>
            <person name="Moore E.R."/>
            <person name="Lalucat J."/>
        </authorList>
    </citation>
    <scope>NUCLEOTIDE SEQUENCE [LARGE SCALE GENOMIC DNA]</scope>
    <source>
        <strain evidence="17 18">CCUG 48205</strain>
    </source>
</reference>
<keyword evidence="5 12" id="KW-0812">Transmembrane</keyword>
<dbReference type="InterPro" id="IPR039426">
    <property type="entry name" value="TonB-dep_rcpt-like"/>
</dbReference>
<organism evidence="17 18">
    <name type="scientific">Roseateles aquatilis</name>
    <dbReference type="NCBI Taxonomy" id="431061"/>
    <lineage>
        <taxon>Bacteria</taxon>
        <taxon>Pseudomonadati</taxon>
        <taxon>Pseudomonadota</taxon>
        <taxon>Betaproteobacteria</taxon>
        <taxon>Burkholderiales</taxon>
        <taxon>Sphaerotilaceae</taxon>
        <taxon>Roseateles</taxon>
    </lineage>
</organism>
<evidence type="ECO:0000256" key="14">
    <source>
        <dbReference type="SAM" id="MobiDB-lite"/>
    </source>
</evidence>
<name>A0A246J572_9BURK</name>
<dbReference type="InterPro" id="IPR036942">
    <property type="entry name" value="Beta-barrel_TonB_sf"/>
</dbReference>
<keyword evidence="8 13" id="KW-0798">TonB box</keyword>
<dbReference type="AlphaFoldDB" id="A0A246J572"/>
<evidence type="ECO:0000256" key="11">
    <source>
        <dbReference type="ARBA" id="ARBA00023237"/>
    </source>
</evidence>
<dbReference type="GO" id="GO:0015344">
    <property type="term" value="F:siderophore uptake transmembrane transporter activity"/>
    <property type="evidence" value="ECO:0007669"/>
    <property type="project" value="TreeGrafter"/>
</dbReference>
<evidence type="ECO:0000256" key="1">
    <source>
        <dbReference type="ARBA" id="ARBA00004571"/>
    </source>
</evidence>
<comment type="similarity">
    <text evidence="2 12 13">Belongs to the TonB-dependent receptor family.</text>
</comment>
<keyword evidence="10 17" id="KW-0675">Receptor</keyword>
<evidence type="ECO:0000256" key="9">
    <source>
        <dbReference type="ARBA" id="ARBA00023136"/>
    </source>
</evidence>
<evidence type="ECO:0000256" key="5">
    <source>
        <dbReference type="ARBA" id="ARBA00022692"/>
    </source>
</evidence>
<dbReference type="PROSITE" id="PS52016">
    <property type="entry name" value="TONB_DEPENDENT_REC_3"/>
    <property type="match status" value="1"/>
</dbReference>
<dbReference type="SUPFAM" id="SSF56935">
    <property type="entry name" value="Porins"/>
    <property type="match status" value="1"/>
</dbReference>
<evidence type="ECO:0000256" key="10">
    <source>
        <dbReference type="ARBA" id="ARBA00023170"/>
    </source>
</evidence>
<accession>A0A246J572</accession>
<dbReference type="GO" id="GO:0009279">
    <property type="term" value="C:cell outer membrane"/>
    <property type="evidence" value="ECO:0007669"/>
    <property type="project" value="UniProtKB-SubCell"/>
</dbReference>
<gene>
    <name evidence="17" type="ORF">CDN99_18320</name>
</gene>
<dbReference type="Pfam" id="PF00593">
    <property type="entry name" value="TonB_dep_Rec_b-barrel"/>
    <property type="match status" value="1"/>
</dbReference>
<dbReference type="Pfam" id="PF07715">
    <property type="entry name" value="Plug"/>
    <property type="match status" value="1"/>
</dbReference>
<keyword evidence="7" id="KW-0406">Ion transport</keyword>
<keyword evidence="6" id="KW-0732">Signal</keyword>
<feature type="compositionally biased region" description="Polar residues" evidence="14">
    <location>
        <begin position="70"/>
        <end position="80"/>
    </location>
</feature>
<dbReference type="Gene3D" id="2.170.130.10">
    <property type="entry name" value="TonB-dependent receptor, plug domain"/>
    <property type="match status" value="1"/>
</dbReference>
<dbReference type="GO" id="GO:0044718">
    <property type="term" value="P:siderophore transmembrane transport"/>
    <property type="evidence" value="ECO:0007669"/>
    <property type="project" value="TreeGrafter"/>
</dbReference>
<evidence type="ECO:0000256" key="8">
    <source>
        <dbReference type="ARBA" id="ARBA00023077"/>
    </source>
</evidence>
<dbReference type="InterPro" id="IPR012910">
    <property type="entry name" value="Plug_dom"/>
</dbReference>
<feature type="compositionally biased region" description="Low complexity" evidence="14">
    <location>
        <begin position="47"/>
        <end position="62"/>
    </location>
</feature>
<evidence type="ECO:0000256" key="4">
    <source>
        <dbReference type="ARBA" id="ARBA00022452"/>
    </source>
</evidence>